<evidence type="ECO:0000313" key="7">
    <source>
        <dbReference type="EMBL" id="ABD88398.1"/>
    </source>
</evidence>
<evidence type="ECO:0000259" key="5">
    <source>
        <dbReference type="Pfam" id="PF03446"/>
    </source>
</evidence>
<dbReference type="SUPFAM" id="SSF48179">
    <property type="entry name" value="6-phosphogluconate dehydrogenase C-terminal domain-like"/>
    <property type="match status" value="1"/>
</dbReference>
<dbReference type="InterPro" id="IPR008927">
    <property type="entry name" value="6-PGluconate_DH-like_C_sf"/>
</dbReference>
<protein>
    <submittedName>
        <fullName evidence="7">6-phosphogluconate dehydrogenase, NAD-binding</fullName>
    </submittedName>
</protein>
<dbReference type="Pfam" id="PF03446">
    <property type="entry name" value="NAD_binding_2"/>
    <property type="match status" value="1"/>
</dbReference>
<dbReference type="AlphaFoldDB" id="Q213N8"/>
<dbReference type="PANTHER" id="PTHR43060:SF15">
    <property type="entry name" value="3-HYDROXYISOBUTYRATE DEHYDROGENASE-LIKE 1, MITOCHONDRIAL-RELATED"/>
    <property type="match status" value="1"/>
</dbReference>
<feature type="active site" evidence="4">
    <location>
        <position position="176"/>
    </location>
</feature>
<dbReference type="Gene3D" id="3.40.50.720">
    <property type="entry name" value="NAD(P)-binding Rossmann-like Domain"/>
    <property type="match status" value="1"/>
</dbReference>
<sequence>MTHAALPQVAVIGLGRMGQGMAGRYLDAGFSVALWNRSKAKANELIARGARLAASPAEAAQGADAIVTMVADDAASTTVWLGADGAARTAKPGAVAIECSTVSYQHALDLGRELRGRGLVYIDCPVTGLPDAAASGKLTLLVGAEPADLERARPFLAPLGETIRHFGPVGAGTVYKLINNLMGAIQIAGLAEGLAIAEQAGLDMKLVLDSIKSGVTASPQVIKHAPRMVARDFSNATFTAALRHKDAAYAVVLAESLLPDLPVSRATVAAYGKATAHAPDDDEGRIIETVSRPKSSTA</sequence>
<dbReference type="GO" id="GO:0016491">
    <property type="term" value="F:oxidoreductase activity"/>
    <property type="evidence" value="ECO:0007669"/>
    <property type="project" value="UniProtKB-KW"/>
</dbReference>
<feature type="domain" description="6-phosphogluconate dehydrogenase NADP-binding" evidence="5">
    <location>
        <begin position="8"/>
        <end position="166"/>
    </location>
</feature>
<evidence type="ECO:0000259" key="6">
    <source>
        <dbReference type="Pfam" id="PF14833"/>
    </source>
</evidence>
<keyword evidence="2" id="KW-0560">Oxidoreductase</keyword>
<dbReference type="InterPro" id="IPR029154">
    <property type="entry name" value="HIBADH-like_NADP-bd"/>
</dbReference>
<dbReference type="KEGG" id="rpc:RPC_2850"/>
<dbReference type="InterPro" id="IPR015815">
    <property type="entry name" value="HIBADH-related"/>
</dbReference>
<dbReference type="EMBL" id="CP000301">
    <property type="protein sequence ID" value="ABD88398.1"/>
    <property type="molecule type" value="Genomic_DNA"/>
</dbReference>
<dbReference type="InterPro" id="IPR006115">
    <property type="entry name" value="6PGDH_NADP-bd"/>
</dbReference>
<dbReference type="InterPro" id="IPR036291">
    <property type="entry name" value="NAD(P)-bd_dom_sf"/>
</dbReference>
<gene>
    <name evidence="7" type="ordered locus">RPC_2850</name>
</gene>
<dbReference type="Pfam" id="PF14833">
    <property type="entry name" value="NAD_binding_11"/>
    <property type="match status" value="1"/>
</dbReference>
<dbReference type="InterPro" id="IPR002204">
    <property type="entry name" value="3-OH-isobutyrate_DH-rel_CS"/>
</dbReference>
<accession>Q213N8</accession>
<comment type="similarity">
    <text evidence="1">Belongs to the HIBADH-related family.</text>
</comment>
<dbReference type="STRING" id="316056.RPC_2850"/>
<dbReference type="Gene3D" id="1.10.1040.10">
    <property type="entry name" value="N-(1-d-carboxylethyl)-l-norvaline Dehydrogenase, domain 2"/>
    <property type="match status" value="1"/>
</dbReference>
<evidence type="ECO:0000256" key="4">
    <source>
        <dbReference type="PIRSR" id="PIRSR000103-1"/>
    </source>
</evidence>
<proteinExistence type="inferred from homology"/>
<dbReference type="SUPFAM" id="SSF51735">
    <property type="entry name" value="NAD(P)-binding Rossmann-fold domains"/>
    <property type="match status" value="1"/>
</dbReference>
<dbReference type="GO" id="GO:0050661">
    <property type="term" value="F:NADP binding"/>
    <property type="evidence" value="ECO:0007669"/>
    <property type="project" value="InterPro"/>
</dbReference>
<name>Q213N8_RHOPB</name>
<evidence type="ECO:0000256" key="2">
    <source>
        <dbReference type="ARBA" id="ARBA00023002"/>
    </source>
</evidence>
<dbReference type="PIRSF" id="PIRSF000103">
    <property type="entry name" value="HIBADH"/>
    <property type="match status" value="1"/>
</dbReference>
<dbReference type="HOGENOM" id="CLU_035117_1_0_5"/>
<dbReference type="eggNOG" id="COG2084">
    <property type="taxonomic scope" value="Bacteria"/>
</dbReference>
<evidence type="ECO:0000256" key="1">
    <source>
        <dbReference type="ARBA" id="ARBA00009080"/>
    </source>
</evidence>
<dbReference type="GO" id="GO:0016054">
    <property type="term" value="P:organic acid catabolic process"/>
    <property type="evidence" value="ECO:0007669"/>
    <property type="project" value="UniProtKB-ARBA"/>
</dbReference>
<organism evidence="7">
    <name type="scientific">Rhodopseudomonas palustris (strain BisB18)</name>
    <dbReference type="NCBI Taxonomy" id="316056"/>
    <lineage>
        <taxon>Bacteria</taxon>
        <taxon>Pseudomonadati</taxon>
        <taxon>Pseudomonadota</taxon>
        <taxon>Alphaproteobacteria</taxon>
        <taxon>Hyphomicrobiales</taxon>
        <taxon>Nitrobacteraceae</taxon>
        <taxon>Rhodopseudomonas</taxon>
    </lineage>
</organism>
<dbReference type="PROSITE" id="PS00895">
    <property type="entry name" value="3_HYDROXYISOBUT_DH"/>
    <property type="match status" value="1"/>
</dbReference>
<dbReference type="GO" id="GO:0051287">
    <property type="term" value="F:NAD binding"/>
    <property type="evidence" value="ECO:0007669"/>
    <property type="project" value="InterPro"/>
</dbReference>
<evidence type="ECO:0000256" key="3">
    <source>
        <dbReference type="ARBA" id="ARBA00023027"/>
    </source>
</evidence>
<feature type="domain" description="3-hydroxyisobutyrate dehydrogenase-like NAD-binding" evidence="6">
    <location>
        <begin position="170"/>
        <end position="285"/>
    </location>
</feature>
<dbReference type="PANTHER" id="PTHR43060">
    <property type="entry name" value="3-HYDROXYISOBUTYRATE DEHYDROGENASE-LIKE 1, MITOCHONDRIAL-RELATED"/>
    <property type="match status" value="1"/>
</dbReference>
<dbReference type="InterPro" id="IPR013328">
    <property type="entry name" value="6PGD_dom2"/>
</dbReference>
<reference evidence="7" key="1">
    <citation type="submission" date="2006-03" db="EMBL/GenBank/DDBJ databases">
        <title>Complete sequence of Rhodopseudomonas palustris BisB18.</title>
        <authorList>
            <consortium name="US DOE Joint Genome Institute"/>
            <person name="Copeland A."/>
            <person name="Lucas S."/>
            <person name="Lapidus A."/>
            <person name="Barry K."/>
            <person name="Detter J.C."/>
            <person name="Glavina del Rio T."/>
            <person name="Hammon N."/>
            <person name="Israni S."/>
            <person name="Dalin E."/>
            <person name="Tice H."/>
            <person name="Pitluck S."/>
            <person name="Chain P."/>
            <person name="Malfatti S."/>
            <person name="Shin M."/>
            <person name="Vergez L."/>
            <person name="Schmutz J."/>
            <person name="Larimer F."/>
            <person name="Land M."/>
            <person name="Hauser L."/>
            <person name="Pelletier D.A."/>
            <person name="Kyrpides N."/>
            <person name="Anderson I."/>
            <person name="Oda Y."/>
            <person name="Harwood C.S."/>
            <person name="Richardson P."/>
        </authorList>
    </citation>
    <scope>NUCLEOTIDE SEQUENCE [LARGE SCALE GENOMIC DNA]</scope>
    <source>
        <strain evidence="7">BisB18</strain>
    </source>
</reference>
<keyword evidence="3" id="KW-0520">NAD</keyword>